<comment type="catalytic activity">
    <reaction evidence="7">
        <text>shikimate + ATP = 3-phosphoshikimate + ADP + H(+)</text>
        <dbReference type="Rhea" id="RHEA:13121"/>
        <dbReference type="ChEBI" id="CHEBI:15378"/>
        <dbReference type="ChEBI" id="CHEBI:30616"/>
        <dbReference type="ChEBI" id="CHEBI:36208"/>
        <dbReference type="ChEBI" id="CHEBI:145989"/>
        <dbReference type="ChEBI" id="CHEBI:456216"/>
        <dbReference type="EC" id="2.7.1.71"/>
    </reaction>
</comment>
<organism evidence="8 9">
    <name type="scientific">Polaribacter pacificus</name>
    <dbReference type="NCBI Taxonomy" id="1775173"/>
    <lineage>
        <taxon>Bacteria</taxon>
        <taxon>Pseudomonadati</taxon>
        <taxon>Bacteroidota</taxon>
        <taxon>Flavobacteriia</taxon>
        <taxon>Flavobacteriales</taxon>
        <taxon>Flavobacteriaceae</taxon>
    </lineage>
</organism>
<accession>A0A917ME93</accession>
<gene>
    <name evidence="7 8" type="primary">aroK</name>
    <name evidence="8" type="ORF">GCM10011416_15310</name>
</gene>
<evidence type="ECO:0000256" key="6">
    <source>
        <dbReference type="ARBA" id="ARBA00023141"/>
    </source>
</evidence>
<dbReference type="GO" id="GO:0009073">
    <property type="term" value="P:aromatic amino acid family biosynthetic process"/>
    <property type="evidence" value="ECO:0007669"/>
    <property type="project" value="UniProtKB-KW"/>
</dbReference>
<keyword evidence="5 7" id="KW-0067">ATP-binding</keyword>
<proteinExistence type="inferred from homology"/>
<evidence type="ECO:0000256" key="7">
    <source>
        <dbReference type="HAMAP-Rule" id="MF_00109"/>
    </source>
</evidence>
<dbReference type="InterPro" id="IPR000623">
    <property type="entry name" value="Shikimate_kinase/TSH1"/>
</dbReference>
<evidence type="ECO:0000313" key="9">
    <source>
        <dbReference type="Proteomes" id="UP000633278"/>
    </source>
</evidence>
<dbReference type="GO" id="GO:0005829">
    <property type="term" value="C:cytosol"/>
    <property type="evidence" value="ECO:0007669"/>
    <property type="project" value="TreeGrafter"/>
</dbReference>
<keyword evidence="3 7" id="KW-0547">Nucleotide-binding</keyword>
<feature type="binding site" evidence="7">
    <location>
        <position position="119"/>
    </location>
    <ligand>
        <name>ATP</name>
        <dbReference type="ChEBI" id="CHEBI:30616"/>
    </ligand>
</feature>
<evidence type="ECO:0000256" key="2">
    <source>
        <dbReference type="ARBA" id="ARBA00022679"/>
    </source>
</evidence>
<feature type="binding site" evidence="7">
    <location>
        <position position="79"/>
    </location>
    <ligand>
        <name>substrate</name>
    </ligand>
</feature>
<dbReference type="CDD" id="cd00464">
    <property type="entry name" value="SK"/>
    <property type="match status" value="1"/>
</dbReference>
<keyword evidence="2 7" id="KW-0808">Transferase</keyword>
<dbReference type="EC" id="2.7.1.71" evidence="7"/>
<comment type="similarity">
    <text evidence="7">Belongs to the shikimate kinase family.</text>
</comment>
<feature type="binding site" evidence="7">
    <location>
        <position position="56"/>
    </location>
    <ligand>
        <name>substrate</name>
    </ligand>
</feature>
<reference evidence="8" key="1">
    <citation type="journal article" date="2014" name="Int. J. Syst. Evol. Microbiol.">
        <title>Complete genome sequence of Corynebacterium casei LMG S-19264T (=DSM 44701T), isolated from a smear-ripened cheese.</title>
        <authorList>
            <consortium name="US DOE Joint Genome Institute (JGI-PGF)"/>
            <person name="Walter F."/>
            <person name="Albersmeier A."/>
            <person name="Kalinowski J."/>
            <person name="Ruckert C."/>
        </authorList>
    </citation>
    <scope>NUCLEOTIDE SEQUENCE</scope>
    <source>
        <strain evidence="8">CGMCC 1.15763</strain>
    </source>
</reference>
<comment type="subunit">
    <text evidence="7">Monomer.</text>
</comment>
<dbReference type="PRINTS" id="PR01100">
    <property type="entry name" value="SHIKIMTKNASE"/>
</dbReference>
<evidence type="ECO:0000256" key="5">
    <source>
        <dbReference type="ARBA" id="ARBA00022840"/>
    </source>
</evidence>
<dbReference type="EMBL" id="BMJW01000002">
    <property type="protein sequence ID" value="GGG98147.1"/>
    <property type="molecule type" value="Genomic_DNA"/>
</dbReference>
<dbReference type="GO" id="GO:0004765">
    <property type="term" value="F:shikimate kinase activity"/>
    <property type="evidence" value="ECO:0007669"/>
    <property type="project" value="UniProtKB-UniRule"/>
</dbReference>
<keyword evidence="4 7" id="KW-0418">Kinase</keyword>
<evidence type="ECO:0000313" key="8">
    <source>
        <dbReference type="EMBL" id="GGG98147.1"/>
    </source>
</evidence>
<dbReference type="PANTHER" id="PTHR21087">
    <property type="entry name" value="SHIKIMATE KINASE"/>
    <property type="match status" value="1"/>
</dbReference>
<dbReference type="Proteomes" id="UP000633278">
    <property type="component" value="Unassembled WGS sequence"/>
</dbReference>
<comment type="subcellular location">
    <subcellularLocation>
        <location evidence="7">Cytoplasm</location>
    </subcellularLocation>
</comment>
<dbReference type="SUPFAM" id="SSF52540">
    <property type="entry name" value="P-loop containing nucleoside triphosphate hydrolases"/>
    <property type="match status" value="1"/>
</dbReference>
<dbReference type="GO" id="GO:0009423">
    <property type="term" value="P:chorismate biosynthetic process"/>
    <property type="evidence" value="ECO:0007669"/>
    <property type="project" value="UniProtKB-UniRule"/>
</dbReference>
<keyword evidence="6 7" id="KW-0057">Aromatic amino acid biosynthesis</keyword>
<evidence type="ECO:0000256" key="3">
    <source>
        <dbReference type="ARBA" id="ARBA00022741"/>
    </source>
</evidence>
<comment type="caution">
    <text evidence="8">The sequence shown here is derived from an EMBL/GenBank/DDBJ whole genome shotgun (WGS) entry which is preliminary data.</text>
</comment>
<dbReference type="Pfam" id="PF01202">
    <property type="entry name" value="SKI"/>
    <property type="match status" value="1"/>
</dbReference>
<keyword evidence="7" id="KW-0963">Cytoplasm</keyword>
<feature type="binding site" evidence="7">
    <location>
        <position position="32"/>
    </location>
    <ligand>
        <name>substrate</name>
    </ligand>
</feature>
<dbReference type="Gene3D" id="3.40.50.300">
    <property type="entry name" value="P-loop containing nucleotide triphosphate hydrolases"/>
    <property type="match status" value="1"/>
</dbReference>
<keyword evidence="7" id="KW-0460">Magnesium</keyword>
<dbReference type="GO" id="GO:0000287">
    <property type="term" value="F:magnesium ion binding"/>
    <property type="evidence" value="ECO:0007669"/>
    <property type="project" value="UniProtKB-UniRule"/>
</dbReference>
<evidence type="ECO:0000256" key="4">
    <source>
        <dbReference type="ARBA" id="ARBA00022777"/>
    </source>
</evidence>
<comment type="pathway">
    <text evidence="7">Metabolic intermediate biosynthesis; chorismate biosynthesis; chorismate from D-erythrose 4-phosphate and phosphoenolpyruvate: step 5/7.</text>
</comment>
<dbReference type="InterPro" id="IPR031322">
    <property type="entry name" value="Shikimate/glucono_kinase"/>
</dbReference>
<comment type="function">
    <text evidence="7">Catalyzes the specific phosphorylation of the 3-hydroxyl group of shikimic acid using ATP as a cosubstrate.</text>
</comment>
<feature type="binding site" evidence="7">
    <location>
        <position position="14"/>
    </location>
    <ligand>
        <name>Mg(2+)</name>
        <dbReference type="ChEBI" id="CHEBI:18420"/>
    </ligand>
</feature>
<dbReference type="GO" id="GO:0005524">
    <property type="term" value="F:ATP binding"/>
    <property type="evidence" value="ECO:0007669"/>
    <property type="project" value="UniProtKB-UniRule"/>
</dbReference>
<sequence length="170" mass="19168">MKIVLLGYMASGKSSIGKRLSEVLDLNFIDLDTYIESCDKMSIKDIFKNKGEIYFRRQESIYLQEVLAQATDCVLSLGGGTPCYGNNTQLLNSTGYHTVYLRAGIATLVDRLTKEKQLRPLVAQLSSDQLTEYVAKHLFERAAFYEQAKQIISIDNKSVEEICKEIKLAL</sequence>
<keyword evidence="7" id="KW-0479">Metal-binding</keyword>
<dbReference type="HAMAP" id="MF_00109">
    <property type="entry name" value="Shikimate_kinase"/>
    <property type="match status" value="1"/>
</dbReference>
<dbReference type="RefSeq" id="WP_188598734.1">
    <property type="nucleotide sequence ID" value="NZ_BMJW01000002.1"/>
</dbReference>
<comment type="cofactor">
    <cofactor evidence="7">
        <name>Mg(2+)</name>
        <dbReference type="ChEBI" id="CHEBI:18420"/>
    </cofactor>
    <text evidence="7">Binds 1 Mg(2+) ion per subunit.</text>
</comment>
<feature type="binding site" evidence="7">
    <location>
        <position position="141"/>
    </location>
    <ligand>
        <name>substrate</name>
    </ligand>
</feature>
<evidence type="ECO:0000256" key="1">
    <source>
        <dbReference type="ARBA" id="ARBA00022605"/>
    </source>
</evidence>
<protein>
    <recommendedName>
        <fullName evidence="7">Shikimate kinase</fullName>
        <shortName evidence="7">SK</shortName>
        <ecNumber evidence="7">2.7.1.71</ecNumber>
    </recommendedName>
</protein>
<dbReference type="PANTHER" id="PTHR21087:SF16">
    <property type="entry name" value="SHIKIMATE KINASE 1, CHLOROPLASTIC"/>
    <property type="match status" value="1"/>
</dbReference>
<reference evidence="8" key="2">
    <citation type="submission" date="2020-09" db="EMBL/GenBank/DDBJ databases">
        <authorList>
            <person name="Sun Q."/>
            <person name="Zhou Y."/>
        </authorList>
    </citation>
    <scope>NUCLEOTIDE SEQUENCE</scope>
    <source>
        <strain evidence="8">CGMCC 1.15763</strain>
    </source>
</reference>
<comment type="caution">
    <text evidence="7">Lacks conserved residue(s) required for the propagation of feature annotation.</text>
</comment>
<keyword evidence="1 7" id="KW-0028">Amino-acid biosynthesis</keyword>
<feature type="binding site" evidence="7">
    <location>
        <begin position="10"/>
        <end position="15"/>
    </location>
    <ligand>
        <name>ATP</name>
        <dbReference type="ChEBI" id="CHEBI:30616"/>
    </ligand>
</feature>
<dbReference type="GO" id="GO:0008652">
    <property type="term" value="P:amino acid biosynthetic process"/>
    <property type="evidence" value="ECO:0007669"/>
    <property type="project" value="UniProtKB-KW"/>
</dbReference>
<dbReference type="AlphaFoldDB" id="A0A917ME93"/>
<name>A0A917ME93_9FLAO</name>
<dbReference type="InterPro" id="IPR027417">
    <property type="entry name" value="P-loop_NTPase"/>
</dbReference>
<keyword evidence="9" id="KW-1185">Reference proteome</keyword>